<dbReference type="NCBIfam" id="TIGR02360">
    <property type="entry name" value="pbenz_hydroxyl"/>
    <property type="match status" value="1"/>
</dbReference>
<dbReference type="EC" id="1.14.13.2" evidence="3"/>
<evidence type="ECO:0000313" key="6">
    <source>
        <dbReference type="Proteomes" id="UP000011651"/>
    </source>
</evidence>
<comment type="caution">
    <text evidence="5">The sequence shown here is derived from an EMBL/GenBank/DDBJ whole genome shotgun (WGS) entry which is preliminary data.</text>
</comment>
<dbReference type="InterPro" id="IPR002938">
    <property type="entry name" value="FAD-bd"/>
</dbReference>
<evidence type="ECO:0000256" key="1">
    <source>
        <dbReference type="ARBA" id="ARBA00022630"/>
    </source>
</evidence>
<dbReference type="PATRIC" id="fig|1204738.3.peg.735"/>
<name>L9UDU9_9GAMM</name>
<dbReference type="InterPro" id="IPR050641">
    <property type="entry name" value="RIFMO-like"/>
</dbReference>
<dbReference type="InterPro" id="IPR012733">
    <property type="entry name" value="HB_mOase"/>
</dbReference>
<dbReference type="PANTHER" id="PTHR43004">
    <property type="entry name" value="TRK SYSTEM POTASSIUM UPTAKE PROTEIN"/>
    <property type="match status" value="1"/>
</dbReference>
<dbReference type="NCBIfam" id="NF006091">
    <property type="entry name" value="PRK08243.1"/>
    <property type="match status" value="1"/>
</dbReference>
<dbReference type="PANTHER" id="PTHR43004:SF3">
    <property type="entry name" value="P-HYDROXYBENZOATE HYDROXYLASE"/>
    <property type="match status" value="1"/>
</dbReference>
<dbReference type="GO" id="GO:0043639">
    <property type="term" value="P:benzoate catabolic process"/>
    <property type="evidence" value="ECO:0007669"/>
    <property type="project" value="InterPro"/>
</dbReference>
<feature type="domain" description="FAD-binding" evidence="4">
    <location>
        <begin position="24"/>
        <end position="365"/>
    </location>
</feature>
<dbReference type="AlphaFoldDB" id="L9UDU9"/>
<sequence>MRIVSLKNTSNKHLYNDNDEAPMKTQVAIIGAGPSGLLLGQLLHRQGIDNVIVERRSGEYVLSRIRAGVLEQGMVDLLREAGVDQRMDEEGLPHDGFELAFDNRRVRVALDELTGGSKVMIYGQTEVTRDLMEAREANGATTLYEAENVQPHDLESDSPYLTFEHNGETVRLDCDYIAGCDGYHGVSRQSIPQERIKEFEKVYPFGWLGVLSDTPPVSDELIYARHERGFSLCSMRSATRSRYYLQVPLDEKVENWSDERFWQELKHRLPDDVAAKLETGPSIEKSIAPLRSYVVEPMQYGRLFLVGDAAHIVPPTGAKGLNLAASDVNTLYRLMMKVYQEGRTDLIERYSQTCLKRIWKAERFSWWMTSMLHNFSDEEDFNSRMQLAELDYVTSSKAGLTTIAENYVGLPYESLE</sequence>
<dbReference type="SUPFAM" id="SSF51905">
    <property type="entry name" value="FAD/NAD(P)-binding domain"/>
    <property type="match status" value="1"/>
</dbReference>
<protein>
    <recommendedName>
        <fullName evidence="3">4-hydroxybenzoate 3-monooxygenase</fullName>
        <ecNumber evidence="3">1.14.13.2</ecNumber>
    </recommendedName>
</protein>
<evidence type="ECO:0000259" key="4">
    <source>
        <dbReference type="Pfam" id="PF01494"/>
    </source>
</evidence>
<accession>L9UDU9</accession>
<dbReference type="GO" id="GO:0071949">
    <property type="term" value="F:FAD binding"/>
    <property type="evidence" value="ECO:0007669"/>
    <property type="project" value="InterPro"/>
</dbReference>
<dbReference type="InterPro" id="IPR036188">
    <property type="entry name" value="FAD/NAD-bd_sf"/>
</dbReference>
<dbReference type="EMBL" id="AOPO01000001">
    <property type="protein sequence ID" value="ELY22821.1"/>
    <property type="molecule type" value="Genomic_DNA"/>
</dbReference>
<evidence type="ECO:0000256" key="2">
    <source>
        <dbReference type="ARBA" id="ARBA00022827"/>
    </source>
</evidence>
<dbReference type="Proteomes" id="UP000011651">
    <property type="component" value="Unassembled WGS sequence"/>
</dbReference>
<proteinExistence type="predicted"/>
<dbReference type="Pfam" id="PF01494">
    <property type="entry name" value="FAD_binding_3"/>
    <property type="match status" value="1"/>
</dbReference>
<reference evidence="5 6" key="1">
    <citation type="journal article" date="2013" name="Genome Announc.">
        <title>Draft Genome of the Marine Gammaproteobacterium Halomonas titanicae.</title>
        <authorList>
            <person name="Sanchez-Porro C."/>
            <person name="de la Haba R.R."/>
            <person name="Cruz-Hernandez N."/>
            <person name="Gonzalez J.M."/>
            <person name="Reyes-Guirao C."/>
            <person name="Navarro-Sampedro L."/>
            <person name="Carballo M."/>
            <person name="Ventosa A."/>
        </authorList>
    </citation>
    <scope>NUCLEOTIDE SEQUENCE [LARGE SCALE GENOMIC DNA]</scope>
    <source>
        <strain evidence="5 6">BH1</strain>
    </source>
</reference>
<dbReference type="Gene3D" id="3.50.50.60">
    <property type="entry name" value="FAD/NAD(P)-binding domain"/>
    <property type="match status" value="1"/>
</dbReference>
<dbReference type="GO" id="GO:0018659">
    <property type="term" value="F:4-hydroxybenzoate 3-monooxygenase activity"/>
    <property type="evidence" value="ECO:0007669"/>
    <property type="project" value="UniProtKB-UniRule"/>
</dbReference>
<evidence type="ECO:0000313" key="5">
    <source>
        <dbReference type="EMBL" id="ELY22821.1"/>
    </source>
</evidence>
<evidence type="ECO:0000256" key="3">
    <source>
        <dbReference type="NCBIfam" id="TIGR02360"/>
    </source>
</evidence>
<keyword evidence="2" id="KW-0274">FAD</keyword>
<dbReference type="PRINTS" id="PR00420">
    <property type="entry name" value="RNGMNOXGNASE"/>
</dbReference>
<organism evidence="5 6">
    <name type="scientific">Vreelandella titanicae BH1</name>
    <dbReference type="NCBI Taxonomy" id="1204738"/>
    <lineage>
        <taxon>Bacteria</taxon>
        <taxon>Pseudomonadati</taxon>
        <taxon>Pseudomonadota</taxon>
        <taxon>Gammaproteobacteria</taxon>
        <taxon>Oceanospirillales</taxon>
        <taxon>Halomonadaceae</taxon>
        <taxon>Vreelandella</taxon>
    </lineage>
</organism>
<keyword evidence="1" id="KW-0285">Flavoprotein</keyword>
<dbReference type="SUPFAM" id="SSF54373">
    <property type="entry name" value="FAD-linked reductases, C-terminal domain"/>
    <property type="match status" value="1"/>
</dbReference>
<gene>
    <name evidence="5" type="ORF">HALTITAN_0491</name>
</gene>
<keyword evidence="5" id="KW-0503">Monooxygenase</keyword>
<keyword evidence="5" id="KW-0560">Oxidoreductase</keyword>
<dbReference type="Gene3D" id="3.30.9.10">
    <property type="entry name" value="D-Amino Acid Oxidase, subunit A, domain 2"/>
    <property type="match status" value="1"/>
</dbReference>